<feature type="region of interest" description="Disordered" evidence="5">
    <location>
        <begin position="485"/>
        <end position="509"/>
    </location>
</feature>
<dbReference type="KEGG" id="cput:CONPUDRAFT_161853"/>
<reference evidence="8" key="1">
    <citation type="journal article" date="2012" name="Science">
        <title>The Paleozoic origin of enzymatic lignin decomposition reconstructed from 31 fungal genomes.</title>
        <authorList>
            <person name="Floudas D."/>
            <person name="Binder M."/>
            <person name="Riley R."/>
            <person name="Barry K."/>
            <person name="Blanchette R.A."/>
            <person name="Henrissat B."/>
            <person name="Martinez A.T."/>
            <person name="Otillar R."/>
            <person name="Spatafora J.W."/>
            <person name="Yadav J.S."/>
            <person name="Aerts A."/>
            <person name="Benoit I."/>
            <person name="Boyd A."/>
            <person name="Carlson A."/>
            <person name="Copeland A."/>
            <person name="Coutinho P.M."/>
            <person name="de Vries R.P."/>
            <person name="Ferreira P."/>
            <person name="Findley K."/>
            <person name="Foster B."/>
            <person name="Gaskell J."/>
            <person name="Glotzer D."/>
            <person name="Gorecki P."/>
            <person name="Heitman J."/>
            <person name="Hesse C."/>
            <person name="Hori C."/>
            <person name="Igarashi K."/>
            <person name="Jurgens J.A."/>
            <person name="Kallen N."/>
            <person name="Kersten P."/>
            <person name="Kohler A."/>
            <person name="Kuees U."/>
            <person name="Kumar T.K.A."/>
            <person name="Kuo A."/>
            <person name="LaButti K."/>
            <person name="Larrondo L.F."/>
            <person name="Lindquist E."/>
            <person name="Ling A."/>
            <person name="Lombard V."/>
            <person name="Lucas S."/>
            <person name="Lundell T."/>
            <person name="Martin R."/>
            <person name="McLaughlin D.J."/>
            <person name="Morgenstern I."/>
            <person name="Morin E."/>
            <person name="Murat C."/>
            <person name="Nagy L.G."/>
            <person name="Nolan M."/>
            <person name="Ohm R.A."/>
            <person name="Patyshakuliyeva A."/>
            <person name="Rokas A."/>
            <person name="Ruiz-Duenas F.J."/>
            <person name="Sabat G."/>
            <person name="Salamov A."/>
            <person name="Samejima M."/>
            <person name="Schmutz J."/>
            <person name="Slot J.C."/>
            <person name="St John F."/>
            <person name="Stenlid J."/>
            <person name="Sun H."/>
            <person name="Sun S."/>
            <person name="Syed K."/>
            <person name="Tsang A."/>
            <person name="Wiebenga A."/>
            <person name="Young D."/>
            <person name="Pisabarro A."/>
            <person name="Eastwood D.C."/>
            <person name="Martin F."/>
            <person name="Cullen D."/>
            <person name="Grigoriev I.V."/>
            <person name="Hibbett D.S."/>
        </authorList>
    </citation>
    <scope>NUCLEOTIDE SEQUENCE [LARGE SCALE GENOMIC DNA]</scope>
    <source>
        <strain evidence="8">RWD-64-598 SS2</strain>
    </source>
</reference>
<evidence type="ECO:0000313" key="7">
    <source>
        <dbReference type="EMBL" id="EIW87272.1"/>
    </source>
</evidence>
<evidence type="ECO:0000256" key="2">
    <source>
        <dbReference type="ARBA" id="ARBA00022771"/>
    </source>
</evidence>
<dbReference type="OrthoDB" id="432970at2759"/>
<dbReference type="Proteomes" id="UP000053558">
    <property type="component" value="Unassembled WGS sequence"/>
</dbReference>
<dbReference type="GeneID" id="19204604"/>
<dbReference type="EMBL" id="JH711573">
    <property type="protein sequence ID" value="EIW87272.1"/>
    <property type="molecule type" value="Genomic_DNA"/>
</dbReference>
<name>A0A5M3N752_CONPW</name>
<keyword evidence="3" id="KW-0862">Zinc</keyword>
<gene>
    <name evidence="7" type="ORF">CONPUDRAFT_161853</name>
</gene>
<keyword evidence="8" id="KW-1185">Reference proteome</keyword>
<dbReference type="SUPFAM" id="SSF144232">
    <property type="entry name" value="HIT/MYND zinc finger-like"/>
    <property type="match status" value="2"/>
</dbReference>
<evidence type="ECO:0000313" key="8">
    <source>
        <dbReference type="Proteomes" id="UP000053558"/>
    </source>
</evidence>
<dbReference type="Gene3D" id="6.10.140.2220">
    <property type="match status" value="2"/>
</dbReference>
<feature type="compositionally biased region" description="Basic and acidic residues" evidence="5">
    <location>
        <begin position="485"/>
        <end position="499"/>
    </location>
</feature>
<accession>A0A5M3N752</accession>
<evidence type="ECO:0000256" key="3">
    <source>
        <dbReference type="ARBA" id="ARBA00022833"/>
    </source>
</evidence>
<comment type="caution">
    <text evidence="7">The sequence shown here is derived from an EMBL/GenBank/DDBJ whole genome shotgun (WGS) entry which is preliminary data.</text>
</comment>
<organism evidence="7 8">
    <name type="scientific">Coniophora puteana (strain RWD-64-598)</name>
    <name type="common">Brown rot fungus</name>
    <dbReference type="NCBI Taxonomy" id="741705"/>
    <lineage>
        <taxon>Eukaryota</taxon>
        <taxon>Fungi</taxon>
        <taxon>Dikarya</taxon>
        <taxon>Basidiomycota</taxon>
        <taxon>Agaricomycotina</taxon>
        <taxon>Agaricomycetes</taxon>
        <taxon>Agaricomycetidae</taxon>
        <taxon>Boletales</taxon>
        <taxon>Coniophorineae</taxon>
        <taxon>Coniophoraceae</taxon>
        <taxon>Coniophora</taxon>
    </lineage>
</organism>
<dbReference type="AlphaFoldDB" id="A0A5M3N752"/>
<feature type="domain" description="MYND-type" evidence="6">
    <location>
        <begin position="820"/>
        <end position="869"/>
    </location>
</feature>
<dbReference type="RefSeq" id="XP_007763818.1">
    <property type="nucleotide sequence ID" value="XM_007765628.1"/>
</dbReference>
<evidence type="ECO:0000256" key="4">
    <source>
        <dbReference type="PROSITE-ProRule" id="PRU00134"/>
    </source>
</evidence>
<evidence type="ECO:0000256" key="5">
    <source>
        <dbReference type="SAM" id="MobiDB-lite"/>
    </source>
</evidence>
<sequence length="1040" mass="120646">MAFVPGKIMFNHGTHSFDDVQRDPNNAYRVDNDRSAWANKVKGFPVANVRVDRAKWVRDWDKGIEKSAGSVVPVFITALEFHSQSYHGKKVERSDYDMLRRVRLCTDANHQQRAEFLRSVFDNPMFARLPAKDWFMLISAKKRRGILDEAVEQACWFSIFGQDARMLCPEILISAMMRQHGSELFDFYDRYFEAISSKQYEPGKDAMVQTEWWSRASTLVASPPLAQETLTFLYDLYTCFRRDFIDQFIWRSSQILYLALGDDLFNNRTAIPRLILNLGHNYDVHELVSARKLHKDRAVLRCEYCECSAEEMGSGARFLVCGACKRQLKFEYFYCSKECQRLDWPQHKVCCGKEKVSKSREEGRQEYKWSVALVLQLSLQCQDENADYFLFKRGSPKPDILPFKVAFVDDDKRELFREKRALAILDAERDGLDIIAKCLVDTLEEDLVDSGLSRESILQQLTEEYEVDVRSRLEALEAELAMEGDETRYGEKEDVHQENCEDTEEEENEDYKTIDVSERTFLAVKQTQDIAAISQLPGNAYRLDNNESVWANKDRGFPVTDVRVNRDKWVRDWDKGVKQLEADTIPAEKIFLATIWVHNGAQVSRPLIQEDYDFVSTVRSSTASNHRMMSRNTRAVFNNPPRPAGHSPKVWFTLISKDKRRDIVFKSIEEACWICVLGQDARALCPEIIGASLLKRRGLELFDFYDWYFETALSDPQEAPGVSERDRMVQTEWWTAALEQESMPPELHPNTTLLYELYTCYRRDFIDQFVWRSSQALHHAWFHDMWENNSAVPRVIFNAGSGMADILSARNLQSRTGQHCETCDRTPGEVGDNVRFLVCGACKQKLKIEYYYCSKECQREDWPDHKVHCGKEKVFKRVQEGRAEYKRSLSLLLQMQLQRAEPDVDYFLFKSRTSLATDGFTHPLKVSFTHDDGKKALFRATRALVATDADRTGIDVLAECLMDAMRESSARSGITRDNIIQQLSEEYEVDVKAQVELLEADLSVEGAEERYRGMRIGEVYYPEELYKFLEAERHMAWDDE</sequence>
<dbReference type="Pfam" id="PF01753">
    <property type="entry name" value="zf-MYND"/>
    <property type="match status" value="2"/>
</dbReference>
<dbReference type="InterPro" id="IPR002893">
    <property type="entry name" value="Znf_MYND"/>
</dbReference>
<keyword evidence="1" id="KW-0479">Metal-binding</keyword>
<feature type="domain" description="MYND-type" evidence="6">
    <location>
        <begin position="302"/>
        <end position="351"/>
    </location>
</feature>
<feature type="compositionally biased region" description="Acidic residues" evidence="5">
    <location>
        <begin position="500"/>
        <end position="509"/>
    </location>
</feature>
<proteinExistence type="predicted"/>
<evidence type="ECO:0000256" key="1">
    <source>
        <dbReference type="ARBA" id="ARBA00022723"/>
    </source>
</evidence>
<protein>
    <recommendedName>
        <fullName evidence="6">MYND-type domain-containing protein</fullName>
    </recommendedName>
</protein>
<keyword evidence="2 4" id="KW-0863">Zinc-finger</keyword>
<dbReference type="PROSITE" id="PS50865">
    <property type="entry name" value="ZF_MYND_2"/>
    <property type="match status" value="2"/>
</dbReference>
<evidence type="ECO:0000259" key="6">
    <source>
        <dbReference type="PROSITE" id="PS50865"/>
    </source>
</evidence>
<dbReference type="GO" id="GO:0008270">
    <property type="term" value="F:zinc ion binding"/>
    <property type="evidence" value="ECO:0007669"/>
    <property type="project" value="UniProtKB-KW"/>
</dbReference>